<protein>
    <submittedName>
        <fullName evidence="2">Uncharacterized protein</fullName>
    </submittedName>
</protein>
<comment type="caution">
    <text evidence="2">The sequence shown here is derived from an EMBL/GenBank/DDBJ whole genome shotgun (WGS) entry which is preliminary data.</text>
</comment>
<feature type="region of interest" description="Disordered" evidence="1">
    <location>
        <begin position="115"/>
        <end position="160"/>
    </location>
</feature>
<accession>A0ABT3WCC7</accession>
<feature type="compositionally biased region" description="Polar residues" evidence="1">
    <location>
        <begin position="115"/>
        <end position="124"/>
    </location>
</feature>
<dbReference type="RefSeq" id="WP_266126995.1">
    <property type="nucleotide sequence ID" value="NZ_JANIDV010000001.1"/>
</dbReference>
<evidence type="ECO:0000313" key="3">
    <source>
        <dbReference type="Proteomes" id="UP001165633"/>
    </source>
</evidence>
<name>A0ABT3WCC7_9PROT</name>
<evidence type="ECO:0000313" key="2">
    <source>
        <dbReference type="EMBL" id="MCX5616024.1"/>
    </source>
</evidence>
<dbReference type="EMBL" id="JANIDV010000001">
    <property type="protein sequence ID" value="MCX5616024.1"/>
    <property type="molecule type" value="Genomic_DNA"/>
</dbReference>
<gene>
    <name evidence="2" type="ORF">NQF87_03415</name>
</gene>
<reference evidence="2" key="1">
    <citation type="submission" date="2022-07" db="EMBL/GenBank/DDBJ databases">
        <title>Bombella genomes.</title>
        <authorList>
            <person name="Harer L."/>
            <person name="Styblova S."/>
            <person name="Ehrmann M."/>
        </authorList>
    </citation>
    <scope>NUCLEOTIDE SEQUENCE</scope>
    <source>
        <strain evidence="2">TMW 2.2559</strain>
    </source>
</reference>
<proteinExistence type="predicted"/>
<feature type="region of interest" description="Disordered" evidence="1">
    <location>
        <begin position="208"/>
        <end position="227"/>
    </location>
</feature>
<dbReference type="Proteomes" id="UP001165633">
    <property type="component" value="Unassembled WGS sequence"/>
</dbReference>
<feature type="compositionally biased region" description="Basic and acidic residues" evidence="1">
    <location>
        <begin position="125"/>
        <end position="136"/>
    </location>
</feature>
<organism evidence="2 3">
    <name type="scientific">Bombella dulcis</name>
    <dbReference type="NCBI Taxonomy" id="2967339"/>
    <lineage>
        <taxon>Bacteria</taxon>
        <taxon>Pseudomonadati</taxon>
        <taxon>Pseudomonadota</taxon>
        <taxon>Alphaproteobacteria</taxon>
        <taxon>Acetobacterales</taxon>
        <taxon>Acetobacteraceae</taxon>
        <taxon>Bombella</taxon>
    </lineage>
</organism>
<keyword evidence="3" id="KW-1185">Reference proteome</keyword>
<evidence type="ECO:0000256" key="1">
    <source>
        <dbReference type="SAM" id="MobiDB-lite"/>
    </source>
</evidence>
<sequence>MSLSEKTRLELLELTFQFITDNYRINGERIETARQVAEFYRVLEEVLSLNLASRKLGKIRQPSPFSFWISERAFVPFCFLNKGIGTLQKLICRNFLALIFQKFCQGNDGSHSFVRNSHYASPSSDEQHPTDSHSEGHPGCVSASTEQQVELEEQDSHERLETSVSPFIKRLSDADLAAINAGAVPKSLMKLLGRVAYNEIERRRVEEPGADIGYGYTGSPDPGEVGA</sequence>